<feature type="transmembrane region" description="Helical" evidence="6">
    <location>
        <begin position="403"/>
        <end position="424"/>
    </location>
</feature>
<gene>
    <name evidence="8" type="ORF">BDV98DRAFT_646825</name>
</gene>
<feature type="transmembrane region" description="Helical" evidence="6">
    <location>
        <begin position="363"/>
        <end position="382"/>
    </location>
</feature>
<dbReference type="PANTHER" id="PTHR23502:SF60">
    <property type="entry name" value="MAJOR FACILITATOR SUPERFAMILY (MFS) PROFILE DOMAIN-CONTAINING PROTEIN-RELATED"/>
    <property type="match status" value="1"/>
</dbReference>
<feature type="region of interest" description="Disordered" evidence="5">
    <location>
        <begin position="1"/>
        <end position="54"/>
    </location>
</feature>
<comment type="subcellular location">
    <subcellularLocation>
        <location evidence="1">Membrane</location>
        <topology evidence="1">Multi-pass membrane protein</topology>
    </subcellularLocation>
</comment>
<feature type="transmembrane region" description="Helical" evidence="6">
    <location>
        <begin position="92"/>
        <end position="113"/>
    </location>
</feature>
<proteinExistence type="predicted"/>
<evidence type="ECO:0000256" key="5">
    <source>
        <dbReference type="SAM" id="MobiDB-lite"/>
    </source>
</evidence>
<sequence length="536" mass="57438">MSTTKIGASPHEHTATVARASRPESSSSYSFKVPGSAQSTSDVTPAQGSPEHKAVDTLETVEAKGGVDDLANMHDWATGSHNPRNWSSKKKWTTATIGSWYTFVPALASSMMAPGLREVAANYSITNSSVLSLTLSIFLLSFAIGPLVFAPLSEIYGRSLILHSTNILSLGFALGCAFAPDTGSFIAFRFLLGFSGSAPTAIGPGLVGDLFAAHERGSAMSLYALGPLFAPAIGPVAGGYLAQYASIKYIFILLAALFGVAALAGVPLMQETYEPVIQYRMAKKAGDVLRMKELRKIQTEGSGSTAGFLWRSGVRPIVYLTRSLICFVFGLYLAVVYGIYYLMLATFPPFFSETYGFKAGTGGLMYLGLGVGLVIAGIVGGKMSDSSYQKQTQKNGGVGKPEFRMPAVAPGAIAIPVGLFWYGWSAQAKLHWIMPVVGTGFFGFGFMATYLPVQLYLVDSFKYAASASASAFFFRSLFGFFFPLFGQQMFDAMGLGGGNSFLAAVSIVLGIPFPIWIFYKGEMLRRRNPMTRESVQ</sequence>
<dbReference type="InterPro" id="IPR020846">
    <property type="entry name" value="MFS_dom"/>
</dbReference>
<dbReference type="Gene3D" id="1.20.1250.20">
    <property type="entry name" value="MFS general substrate transporter like domains"/>
    <property type="match status" value="1"/>
</dbReference>
<feature type="transmembrane region" description="Helical" evidence="6">
    <location>
        <begin position="220"/>
        <end position="241"/>
    </location>
</feature>
<protein>
    <submittedName>
        <fullName evidence="8">Multidrug resistance protein 4</fullName>
    </submittedName>
</protein>
<accession>A0A5C3R1U4</accession>
<evidence type="ECO:0000256" key="4">
    <source>
        <dbReference type="ARBA" id="ARBA00023136"/>
    </source>
</evidence>
<keyword evidence="2 6" id="KW-0812">Transmembrane</keyword>
<dbReference type="InterPro" id="IPR036259">
    <property type="entry name" value="MFS_trans_sf"/>
</dbReference>
<dbReference type="SUPFAM" id="SSF103473">
    <property type="entry name" value="MFS general substrate transporter"/>
    <property type="match status" value="1"/>
</dbReference>
<feature type="transmembrane region" description="Helical" evidence="6">
    <location>
        <begin position="247"/>
        <end position="269"/>
    </location>
</feature>
<feature type="transmembrane region" description="Helical" evidence="6">
    <location>
        <begin position="430"/>
        <end position="451"/>
    </location>
</feature>
<keyword evidence="9" id="KW-1185">Reference proteome</keyword>
<evidence type="ECO:0000256" key="2">
    <source>
        <dbReference type="ARBA" id="ARBA00022692"/>
    </source>
</evidence>
<feature type="transmembrane region" description="Helical" evidence="6">
    <location>
        <begin position="463"/>
        <end position="485"/>
    </location>
</feature>
<evidence type="ECO:0000256" key="3">
    <source>
        <dbReference type="ARBA" id="ARBA00022989"/>
    </source>
</evidence>
<dbReference type="Proteomes" id="UP000305067">
    <property type="component" value="Unassembled WGS sequence"/>
</dbReference>
<evidence type="ECO:0000313" key="8">
    <source>
        <dbReference type="EMBL" id="TFL07110.1"/>
    </source>
</evidence>
<keyword evidence="3 6" id="KW-1133">Transmembrane helix</keyword>
<feature type="transmembrane region" description="Helical" evidence="6">
    <location>
        <begin position="160"/>
        <end position="180"/>
    </location>
</feature>
<organism evidence="8 9">
    <name type="scientific">Pterulicium gracile</name>
    <dbReference type="NCBI Taxonomy" id="1884261"/>
    <lineage>
        <taxon>Eukaryota</taxon>
        <taxon>Fungi</taxon>
        <taxon>Dikarya</taxon>
        <taxon>Basidiomycota</taxon>
        <taxon>Agaricomycotina</taxon>
        <taxon>Agaricomycetes</taxon>
        <taxon>Agaricomycetidae</taxon>
        <taxon>Agaricales</taxon>
        <taxon>Pleurotineae</taxon>
        <taxon>Pterulaceae</taxon>
        <taxon>Pterulicium</taxon>
    </lineage>
</organism>
<feature type="transmembrane region" description="Helical" evidence="6">
    <location>
        <begin position="133"/>
        <end position="153"/>
    </location>
</feature>
<dbReference type="AlphaFoldDB" id="A0A5C3R1U4"/>
<dbReference type="InterPro" id="IPR011701">
    <property type="entry name" value="MFS"/>
</dbReference>
<feature type="transmembrane region" description="Helical" evidence="6">
    <location>
        <begin position="319"/>
        <end position="343"/>
    </location>
</feature>
<feature type="transmembrane region" description="Helical" evidence="6">
    <location>
        <begin position="497"/>
        <end position="519"/>
    </location>
</feature>
<feature type="domain" description="Major facilitator superfamily (MFS) profile" evidence="7">
    <location>
        <begin position="94"/>
        <end position="522"/>
    </location>
</feature>
<evidence type="ECO:0000259" key="7">
    <source>
        <dbReference type="PROSITE" id="PS50850"/>
    </source>
</evidence>
<feature type="compositionally biased region" description="Polar residues" evidence="5">
    <location>
        <begin position="36"/>
        <end position="47"/>
    </location>
</feature>
<evidence type="ECO:0000256" key="6">
    <source>
        <dbReference type="SAM" id="Phobius"/>
    </source>
</evidence>
<dbReference type="OrthoDB" id="6770063at2759"/>
<dbReference type="GO" id="GO:0022857">
    <property type="term" value="F:transmembrane transporter activity"/>
    <property type="evidence" value="ECO:0007669"/>
    <property type="project" value="InterPro"/>
</dbReference>
<name>A0A5C3R1U4_9AGAR</name>
<feature type="transmembrane region" description="Helical" evidence="6">
    <location>
        <begin position="186"/>
        <end position="208"/>
    </location>
</feature>
<dbReference type="CDD" id="cd17323">
    <property type="entry name" value="MFS_Tpo1_MDR_like"/>
    <property type="match status" value="1"/>
</dbReference>
<evidence type="ECO:0000256" key="1">
    <source>
        <dbReference type="ARBA" id="ARBA00004141"/>
    </source>
</evidence>
<keyword evidence="4 6" id="KW-0472">Membrane</keyword>
<dbReference type="FunFam" id="1.20.1250.20:FF:000011">
    <property type="entry name" value="MFS multidrug transporter, putative"/>
    <property type="match status" value="1"/>
</dbReference>
<reference evidence="8 9" key="1">
    <citation type="journal article" date="2019" name="Nat. Ecol. Evol.">
        <title>Megaphylogeny resolves global patterns of mushroom evolution.</title>
        <authorList>
            <person name="Varga T."/>
            <person name="Krizsan K."/>
            <person name="Foldi C."/>
            <person name="Dima B."/>
            <person name="Sanchez-Garcia M."/>
            <person name="Sanchez-Ramirez S."/>
            <person name="Szollosi G.J."/>
            <person name="Szarkandi J.G."/>
            <person name="Papp V."/>
            <person name="Albert L."/>
            <person name="Andreopoulos W."/>
            <person name="Angelini C."/>
            <person name="Antonin V."/>
            <person name="Barry K.W."/>
            <person name="Bougher N.L."/>
            <person name="Buchanan P."/>
            <person name="Buyck B."/>
            <person name="Bense V."/>
            <person name="Catcheside P."/>
            <person name="Chovatia M."/>
            <person name="Cooper J."/>
            <person name="Damon W."/>
            <person name="Desjardin D."/>
            <person name="Finy P."/>
            <person name="Geml J."/>
            <person name="Haridas S."/>
            <person name="Hughes K."/>
            <person name="Justo A."/>
            <person name="Karasinski D."/>
            <person name="Kautmanova I."/>
            <person name="Kiss B."/>
            <person name="Kocsube S."/>
            <person name="Kotiranta H."/>
            <person name="LaButti K.M."/>
            <person name="Lechner B.E."/>
            <person name="Liimatainen K."/>
            <person name="Lipzen A."/>
            <person name="Lukacs Z."/>
            <person name="Mihaltcheva S."/>
            <person name="Morgado L.N."/>
            <person name="Niskanen T."/>
            <person name="Noordeloos M.E."/>
            <person name="Ohm R.A."/>
            <person name="Ortiz-Santana B."/>
            <person name="Ovrebo C."/>
            <person name="Racz N."/>
            <person name="Riley R."/>
            <person name="Savchenko A."/>
            <person name="Shiryaev A."/>
            <person name="Soop K."/>
            <person name="Spirin V."/>
            <person name="Szebenyi C."/>
            <person name="Tomsovsky M."/>
            <person name="Tulloss R.E."/>
            <person name="Uehling J."/>
            <person name="Grigoriev I.V."/>
            <person name="Vagvolgyi C."/>
            <person name="Papp T."/>
            <person name="Martin F.M."/>
            <person name="Miettinen O."/>
            <person name="Hibbett D.S."/>
            <person name="Nagy L.G."/>
        </authorList>
    </citation>
    <scope>NUCLEOTIDE SEQUENCE [LARGE SCALE GENOMIC DNA]</scope>
    <source>
        <strain evidence="8 9">CBS 309.79</strain>
    </source>
</reference>
<dbReference type="Pfam" id="PF07690">
    <property type="entry name" value="MFS_1"/>
    <property type="match status" value="1"/>
</dbReference>
<dbReference type="PROSITE" id="PS50850">
    <property type="entry name" value="MFS"/>
    <property type="match status" value="1"/>
</dbReference>
<evidence type="ECO:0000313" key="9">
    <source>
        <dbReference type="Proteomes" id="UP000305067"/>
    </source>
</evidence>
<dbReference type="PANTHER" id="PTHR23502">
    <property type="entry name" value="MAJOR FACILITATOR SUPERFAMILY"/>
    <property type="match status" value="1"/>
</dbReference>
<dbReference type="EMBL" id="ML178814">
    <property type="protein sequence ID" value="TFL07110.1"/>
    <property type="molecule type" value="Genomic_DNA"/>
</dbReference>
<dbReference type="GO" id="GO:0005886">
    <property type="term" value="C:plasma membrane"/>
    <property type="evidence" value="ECO:0007669"/>
    <property type="project" value="TreeGrafter"/>
</dbReference>
<dbReference type="STRING" id="1884261.A0A5C3R1U4"/>